<reference evidence="3" key="1">
    <citation type="submission" date="2017-08" db="EMBL/GenBank/DDBJ databases">
        <authorList>
            <person name="Polle J.E."/>
            <person name="Barry K."/>
            <person name="Cushman J."/>
            <person name="Schmutz J."/>
            <person name="Tran D."/>
            <person name="Hathwaick L.T."/>
            <person name="Yim W.C."/>
            <person name="Jenkins J."/>
            <person name="Mckie-Krisberg Z.M."/>
            <person name="Prochnik S."/>
            <person name="Lindquist E."/>
            <person name="Dockter R.B."/>
            <person name="Adam C."/>
            <person name="Molina H."/>
            <person name="Bunkerborg J."/>
            <person name="Jin E."/>
            <person name="Buchheim M."/>
            <person name="Magnuson J."/>
        </authorList>
    </citation>
    <scope>NUCLEOTIDE SEQUENCE</scope>
    <source>
        <strain evidence="3">CCAP 19/18</strain>
    </source>
</reference>
<evidence type="ECO:0000313" key="4">
    <source>
        <dbReference type="Proteomes" id="UP000815325"/>
    </source>
</evidence>
<feature type="region of interest" description="Disordered" evidence="1">
    <location>
        <begin position="1"/>
        <end position="136"/>
    </location>
</feature>
<feature type="domain" description="BHLH" evidence="2">
    <location>
        <begin position="131"/>
        <end position="162"/>
    </location>
</feature>
<dbReference type="Proteomes" id="UP000815325">
    <property type="component" value="Unassembled WGS sequence"/>
</dbReference>
<organism evidence="3 4">
    <name type="scientific">Dunaliella salina</name>
    <name type="common">Green alga</name>
    <name type="synonym">Protococcus salinus</name>
    <dbReference type="NCBI Taxonomy" id="3046"/>
    <lineage>
        <taxon>Eukaryota</taxon>
        <taxon>Viridiplantae</taxon>
        <taxon>Chlorophyta</taxon>
        <taxon>core chlorophytes</taxon>
        <taxon>Chlorophyceae</taxon>
        <taxon>CS clade</taxon>
        <taxon>Chlamydomonadales</taxon>
        <taxon>Dunaliellaceae</taxon>
        <taxon>Dunaliella</taxon>
    </lineage>
</organism>
<feature type="compositionally biased region" description="Polar residues" evidence="1">
    <location>
        <begin position="76"/>
        <end position="94"/>
    </location>
</feature>
<dbReference type="Pfam" id="PF00010">
    <property type="entry name" value="HLH"/>
    <property type="match status" value="1"/>
</dbReference>
<evidence type="ECO:0000256" key="1">
    <source>
        <dbReference type="SAM" id="MobiDB-lite"/>
    </source>
</evidence>
<dbReference type="Gene3D" id="4.10.280.10">
    <property type="entry name" value="Helix-loop-helix DNA-binding domain"/>
    <property type="match status" value="1"/>
</dbReference>
<dbReference type="InterPro" id="IPR011598">
    <property type="entry name" value="bHLH_dom"/>
</dbReference>
<dbReference type="SUPFAM" id="SSF47459">
    <property type="entry name" value="HLH, helix-loop-helix DNA-binding domain"/>
    <property type="match status" value="1"/>
</dbReference>
<protein>
    <recommendedName>
        <fullName evidence="2">BHLH domain-containing protein</fullName>
    </recommendedName>
</protein>
<feature type="compositionally biased region" description="Polar residues" evidence="1">
    <location>
        <begin position="121"/>
        <end position="133"/>
    </location>
</feature>
<proteinExistence type="predicted"/>
<evidence type="ECO:0000259" key="2">
    <source>
        <dbReference type="Pfam" id="PF00010"/>
    </source>
</evidence>
<sequence>MPAGTDVHVPMGANPPLAAASLGGTVGQHTEASVHPSAAMEEKNPSCNSGNSSCAAGEDNEGSGHAEERGAPAHPQISSLIPGNKQLQRNSSSNRRTKKGAPVPMASGSPKDCSTSDEETNGQLGNRKSTPHSTVEKARRDRLNHLIEALAELVPASDRKYSGEAGDSFQNDPLLGPGCTGVLVEQRAVDEAEEGTIAWRVTVTCRDRQGLLLDMASALAKLPITVQAASLRVCSDSARAQGAFDVHVQDSSLSPDEVQCVMNAAMYAYLINNSQGMSGGRGSLAYPSTSTAPFSFPLQERLLPEMPPVSSNKRART</sequence>
<evidence type="ECO:0000313" key="3">
    <source>
        <dbReference type="EMBL" id="KAF5826789.1"/>
    </source>
</evidence>
<accession>A0ABQ7FWQ3</accession>
<dbReference type="EMBL" id="MU070716">
    <property type="protein sequence ID" value="KAF5826789.1"/>
    <property type="molecule type" value="Genomic_DNA"/>
</dbReference>
<gene>
    <name evidence="3" type="ORF">DUNSADRAFT_2061</name>
</gene>
<feature type="compositionally biased region" description="Polar residues" evidence="1">
    <location>
        <begin position="45"/>
        <end position="54"/>
    </location>
</feature>
<feature type="compositionally biased region" description="Basic and acidic residues" evidence="1">
    <location>
        <begin position="62"/>
        <end position="71"/>
    </location>
</feature>
<dbReference type="CDD" id="cd04873">
    <property type="entry name" value="ACT_UUR-ACR-like"/>
    <property type="match status" value="1"/>
</dbReference>
<name>A0ABQ7FWQ3_DUNSA</name>
<keyword evidence="4" id="KW-1185">Reference proteome</keyword>
<comment type="caution">
    <text evidence="3">The sequence shown here is derived from an EMBL/GenBank/DDBJ whole genome shotgun (WGS) entry which is preliminary data.</text>
</comment>
<dbReference type="InterPro" id="IPR036638">
    <property type="entry name" value="HLH_DNA-bd_sf"/>
</dbReference>